<keyword evidence="1" id="KW-0472">Membrane</keyword>
<keyword evidence="1" id="KW-0812">Transmembrane</keyword>
<feature type="transmembrane region" description="Helical" evidence="1">
    <location>
        <begin position="49"/>
        <end position="67"/>
    </location>
</feature>
<keyword evidence="1" id="KW-1133">Transmembrane helix</keyword>
<comment type="caution">
    <text evidence="2">The sequence shown here is derived from an EMBL/GenBank/DDBJ whole genome shotgun (WGS) entry which is preliminary data.</text>
</comment>
<dbReference type="EMBL" id="JANJYJ010000010">
    <property type="protein sequence ID" value="KAK3185207.1"/>
    <property type="molecule type" value="Genomic_DNA"/>
</dbReference>
<evidence type="ECO:0000313" key="2">
    <source>
        <dbReference type="EMBL" id="KAK3185207.1"/>
    </source>
</evidence>
<proteinExistence type="predicted"/>
<protein>
    <recommendedName>
        <fullName evidence="4">HVA22-like protein</fullName>
    </recommendedName>
</protein>
<evidence type="ECO:0000256" key="1">
    <source>
        <dbReference type="SAM" id="Phobius"/>
    </source>
</evidence>
<dbReference type="Proteomes" id="UP001281410">
    <property type="component" value="Unassembled WGS sequence"/>
</dbReference>
<name>A0AAE0DTE6_9ROSI</name>
<evidence type="ECO:0000313" key="3">
    <source>
        <dbReference type="Proteomes" id="UP001281410"/>
    </source>
</evidence>
<sequence length="98" mass="11119">MGFVDLVMFAVKYFDILAWSLLALVYPLWASTRAIEADDESSSDCKKLVAYWVLFSLIFLFEQGFSLPTSMSTILALHEAGNHMLVGDTQLRWCFVCI</sequence>
<gene>
    <name evidence="2" type="ORF">Dsin_032493</name>
</gene>
<reference evidence="2" key="1">
    <citation type="journal article" date="2023" name="Plant J.">
        <title>Genome sequences and population genomics provide insights into the demographic history, inbreeding, and mutation load of two 'living fossil' tree species of Dipteronia.</title>
        <authorList>
            <person name="Feng Y."/>
            <person name="Comes H.P."/>
            <person name="Chen J."/>
            <person name="Zhu S."/>
            <person name="Lu R."/>
            <person name="Zhang X."/>
            <person name="Li P."/>
            <person name="Qiu J."/>
            <person name="Olsen K.M."/>
            <person name="Qiu Y."/>
        </authorList>
    </citation>
    <scope>NUCLEOTIDE SEQUENCE</scope>
    <source>
        <strain evidence="2">NBL</strain>
    </source>
</reference>
<evidence type="ECO:0008006" key="4">
    <source>
        <dbReference type="Google" id="ProtNLM"/>
    </source>
</evidence>
<dbReference type="AlphaFoldDB" id="A0AAE0DTE6"/>
<organism evidence="2 3">
    <name type="scientific">Dipteronia sinensis</name>
    <dbReference type="NCBI Taxonomy" id="43782"/>
    <lineage>
        <taxon>Eukaryota</taxon>
        <taxon>Viridiplantae</taxon>
        <taxon>Streptophyta</taxon>
        <taxon>Embryophyta</taxon>
        <taxon>Tracheophyta</taxon>
        <taxon>Spermatophyta</taxon>
        <taxon>Magnoliopsida</taxon>
        <taxon>eudicotyledons</taxon>
        <taxon>Gunneridae</taxon>
        <taxon>Pentapetalae</taxon>
        <taxon>rosids</taxon>
        <taxon>malvids</taxon>
        <taxon>Sapindales</taxon>
        <taxon>Sapindaceae</taxon>
        <taxon>Hippocastanoideae</taxon>
        <taxon>Acereae</taxon>
        <taxon>Dipteronia</taxon>
    </lineage>
</organism>
<feature type="transmembrane region" description="Helical" evidence="1">
    <location>
        <begin position="6"/>
        <end position="29"/>
    </location>
</feature>
<keyword evidence="3" id="KW-1185">Reference proteome</keyword>
<accession>A0AAE0DTE6</accession>